<comment type="subcellular location">
    <subcellularLocation>
        <location evidence="1">Membrane</location>
        <topology evidence="1">Single-pass membrane protein</topology>
    </subcellularLocation>
</comment>
<dbReference type="PANTHER" id="PTHR32285:SF11">
    <property type="entry name" value="PROTEIN TRICHOME BIREFRINGENCE-LIKE 34"/>
    <property type="match status" value="1"/>
</dbReference>
<evidence type="ECO:0000256" key="6">
    <source>
        <dbReference type="ARBA" id="ARBA00023136"/>
    </source>
</evidence>
<name>A0A2R6Q205_ACTCC</name>
<dbReference type="Proteomes" id="UP000241394">
    <property type="component" value="Chromosome LG21"/>
</dbReference>
<dbReference type="OrthoDB" id="2016263at2759"/>
<evidence type="ECO:0000256" key="3">
    <source>
        <dbReference type="ARBA" id="ARBA00022692"/>
    </source>
</evidence>
<keyword evidence="4" id="KW-0735">Signal-anchor</keyword>
<dbReference type="GO" id="GO:0005794">
    <property type="term" value="C:Golgi apparatus"/>
    <property type="evidence" value="ECO:0007669"/>
    <property type="project" value="TreeGrafter"/>
</dbReference>
<comment type="caution">
    <text evidence="10">The sequence shown here is derived from an EMBL/GenBank/DDBJ whole genome shotgun (WGS) entry which is preliminary data.</text>
</comment>
<dbReference type="Gramene" id="PSS00426">
    <property type="protein sequence ID" value="PSS00426"/>
    <property type="gene ID" value="CEY00_Acc24395"/>
</dbReference>
<dbReference type="GO" id="GO:0016020">
    <property type="term" value="C:membrane"/>
    <property type="evidence" value="ECO:0007669"/>
    <property type="project" value="UniProtKB-SubCell"/>
</dbReference>
<dbReference type="InterPro" id="IPR025846">
    <property type="entry name" value="TBL_N"/>
</dbReference>
<dbReference type="InterPro" id="IPR029962">
    <property type="entry name" value="TBL"/>
</dbReference>
<keyword evidence="6 7" id="KW-0472">Membrane</keyword>
<evidence type="ECO:0000256" key="4">
    <source>
        <dbReference type="ARBA" id="ARBA00022968"/>
    </source>
</evidence>
<keyword evidence="11" id="KW-1185">Reference proteome</keyword>
<dbReference type="GO" id="GO:0016413">
    <property type="term" value="F:O-acetyltransferase activity"/>
    <property type="evidence" value="ECO:0007669"/>
    <property type="project" value="InterPro"/>
</dbReference>
<evidence type="ECO:0000256" key="5">
    <source>
        <dbReference type="ARBA" id="ARBA00022989"/>
    </source>
</evidence>
<dbReference type="FunCoup" id="A0A2R6Q205">
    <property type="interactions" value="101"/>
</dbReference>
<comment type="similarity">
    <text evidence="2">Belongs to the PC-esterase family. TBL subfamily.</text>
</comment>
<evidence type="ECO:0000313" key="11">
    <source>
        <dbReference type="Proteomes" id="UP000241394"/>
    </source>
</evidence>
<sequence length="434" mass="50335">MSAKIIQVVPKTRGLISCSFHSLVAAVLVVVFIVSAFYTTREKNLPVEYHPEPDKDAGESANYQMATENKTASDGHREEEKSGGGSISGCDLFSGKWVFDNKSFPMYKEQDCSFIDDGIACEKFGRKDLKYQRWRWQPRDCDLPRFNATAMLERLRGKRLVFTGDSLNRNQWVSMVCLVQSQIPPALKSMHINGSLMTFVANEYNATIDFYWAPLLVESNSDDLFHHRIPDRIIRAQAIEKHARHWTDADILVFNSYLWWRRPTLKVLWGSFEIPDGIYKDVEMLRSYEMALRTWSDWLDIHINRAKTKLFFTSMSPTHNRADEWGMPASQKCNNETEPISKQGYWGIDSDPRMMRLVEASIDELKTRGLKVQLLNITQLSEYRKDAHPSIHRMQWGSKEELANPIRYADCTHWCLPGVPDVWNTLLYTYIFHD</sequence>
<protein>
    <submittedName>
        <fullName evidence="10">Protein trichome birefringence-like</fullName>
    </submittedName>
</protein>
<reference evidence="10 11" key="1">
    <citation type="submission" date="2017-07" db="EMBL/GenBank/DDBJ databases">
        <title>An improved, manually edited Actinidia chinensis var. chinensis (kiwifruit) genome highlights the challenges associated with draft genomes and gene prediction in plants.</title>
        <authorList>
            <person name="Pilkington S."/>
            <person name="Crowhurst R."/>
            <person name="Hilario E."/>
            <person name="Nardozza S."/>
            <person name="Fraser L."/>
            <person name="Peng Y."/>
            <person name="Gunaseelan K."/>
            <person name="Simpson R."/>
            <person name="Tahir J."/>
            <person name="Deroles S."/>
            <person name="Templeton K."/>
            <person name="Luo Z."/>
            <person name="Davy M."/>
            <person name="Cheng C."/>
            <person name="Mcneilage M."/>
            <person name="Scaglione D."/>
            <person name="Liu Y."/>
            <person name="Zhang Q."/>
            <person name="Datson P."/>
            <person name="De Silva N."/>
            <person name="Gardiner S."/>
            <person name="Bassett H."/>
            <person name="Chagne D."/>
            <person name="Mccallum J."/>
            <person name="Dzierzon H."/>
            <person name="Deng C."/>
            <person name="Wang Y.-Y."/>
            <person name="Barron N."/>
            <person name="Manako K."/>
            <person name="Bowen J."/>
            <person name="Foster T."/>
            <person name="Erridge Z."/>
            <person name="Tiffin H."/>
            <person name="Waite C."/>
            <person name="Davies K."/>
            <person name="Grierson E."/>
            <person name="Laing W."/>
            <person name="Kirk R."/>
            <person name="Chen X."/>
            <person name="Wood M."/>
            <person name="Montefiori M."/>
            <person name="Brummell D."/>
            <person name="Schwinn K."/>
            <person name="Catanach A."/>
            <person name="Fullerton C."/>
            <person name="Li D."/>
            <person name="Meiyalaghan S."/>
            <person name="Nieuwenhuizen N."/>
            <person name="Read N."/>
            <person name="Prakash R."/>
            <person name="Hunter D."/>
            <person name="Zhang H."/>
            <person name="Mckenzie M."/>
            <person name="Knabel M."/>
            <person name="Harris A."/>
            <person name="Allan A."/>
            <person name="Chen A."/>
            <person name="Janssen B."/>
            <person name="Plunkett B."/>
            <person name="Dwamena C."/>
            <person name="Voogd C."/>
            <person name="Leif D."/>
            <person name="Lafferty D."/>
            <person name="Souleyre E."/>
            <person name="Varkonyi-Gasic E."/>
            <person name="Gambi F."/>
            <person name="Hanley J."/>
            <person name="Yao J.-L."/>
            <person name="Cheung J."/>
            <person name="David K."/>
            <person name="Warren B."/>
            <person name="Marsh K."/>
            <person name="Snowden K."/>
            <person name="Lin-Wang K."/>
            <person name="Brian L."/>
            <person name="Martinez-Sanchez M."/>
            <person name="Wang M."/>
            <person name="Ileperuma N."/>
            <person name="Macnee N."/>
            <person name="Campin R."/>
            <person name="Mcatee P."/>
            <person name="Drummond R."/>
            <person name="Espley R."/>
            <person name="Ireland H."/>
            <person name="Wu R."/>
            <person name="Atkinson R."/>
            <person name="Karunairetnam S."/>
            <person name="Bulley S."/>
            <person name="Chunkath S."/>
            <person name="Hanley Z."/>
            <person name="Storey R."/>
            <person name="Thrimawithana A."/>
            <person name="Thomson S."/>
            <person name="David C."/>
            <person name="Testolin R."/>
        </authorList>
    </citation>
    <scope>NUCLEOTIDE SEQUENCE [LARGE SCALE GENOMIC DNA]</scope>
    <source>
        <strain evidence="11">cv. Red5</strain>
        <tissue evidence="10">Young leaf</tissue>
    </source>
</reference>
<dbReference type="PANTHER" id="PTHR32285">
    <property type="entry name" value="PROTEIN TRICHOME BIREFRINGENCE-LIKE 9-RELATED"/>
    <property type="match status" value="1"/>
</dbReference>
<organism evidence="10 11">
    <name type="scientific">Actinidia chinensis var. chinensis</name>
    <name type="common">Chinese soft-hair kiwi</name>
    <dbReference type="NCBI Taxonomy" id="1590841"/>
    <lineage>
        <taxon>Eukaryota</taxon>
        <taxon>Viridiplantae</taxon>
        <taxon>Streptophyta</taxon>
        <taxon>Embryophyta</taxon>
        <taxon>Tracheophyta</taxon>
        <taxon>Spermatophyta</taxon>
        <taxon>Magnoliopsida</taxon>
        <taxon>eudicotyledons</taxon>
        <taxon>Gunneridae</taxon>
        <taxon>Pentapetalae</taxon>
        <taxon>asterids</taxon>
        <taxon>Ericales</taxon>
        <taxon>Actinidiaceae</taxon>
        <taxon>Actinidia</taxon>
    </lineage>
</organism>
<keyword evidence="3 7" id="KW-0812">Transmembrane</keyword>
<dbReference type="Pfam" id="PF13839">
    <property type="entry name" value="PC-Esterase"/>
    <property type="match status" value="1"/>
</dbReference>
<proteinExistence type="inferred from homology"/>
<feature type="domain" description="Trichome birefringence-like C-terminal" evidence="8">
    <location>
        <begin position="143"/>
        <end position="429"/>
    </location>
</feature>
<evidence type="ECO:0000256" key="1">
    <source>
        <dbReference type="ARBA" id="ARBA00004167"/>
    </source>
</evidence>
<dbReference type="InterPro" id="IPR026057">
    <property type="entry name" value="TBL_C"/>
</dbReference>
<accession>A0A2R6Q205</accession>
<evidence type="ECO:0000259" key="8">
    <source>
        <dbReference type="Pfam" id="PF13839"/>
    </source>
</evidence>
<feature type="domain" description="Trichome birefringence-like N-terminal" evidence="9">
    <location>
        <begin position="89"/>
        <end position="142"/>
    </location>
</feature>
<dbReference type="OMA" id="TEATPKM"/>
<dbReference type="InParanoid" id="A0A2R6Q205"/>
<gene>
    <name evidence="10" type="ORF">CEY00_Acc24395</name>
</gene>
<keyword evidence="5 7" id="KW-1133">Transmembrane helix</keyword>
<dbReference type="AlphaFoldDB" id="A0A2R6Q205"/>
<evidence type="ECO:0000256" key="7">
    <source>
        <dbReference type="SAM" id="Phobius"/>
    </source>
</evidence>
<dbReference type="EMBL" id="NKQK01000021">
    <property type="protein sequence ID" value="PSS00426.1"/>
    <property type="molecule type" value="Genomic_DNA"/>
</dbReference>
<evidence type="ECO:0000259" key="9">
    <source>
        <dbReference type="Pfam" id="PF14416"/>
    </source>
</evidence>
<evidence type="ECO:0000313" key="10">
    <source>
        <dbReference type="EMBL" id="PSS00426.1"/>
    </source>
</evidence>
<evidence type="ECO:0000256" key="2">
    <source>
        <dbReference type="ARBA" id="ARBA00007727"/>
    </source>
</evidence>
<reference evidence="11" key="2">
    <citation type="journal article" date="2018" name="BMC Genomics">
        <title>A manually annotated Actinidia chinensis var. chinensis (kiwifruit) genome highlights the challenges associated with draft genomes and gene prediction in plants.</title>
        <authorList>
            <person name="Pilkington S.M."/>
            <person name="Crowhurst R."/>
            <person name="Hilario E."/>
            <person name="Nardozza S."/>
            <person name="Fraser L."/>
            <person name="Peng Y."/>
            <person name="Gunaseelan K."/>
            <person name="Simpson R."/>
            <person name="Tahir J."/>
            <person name="Deroles S.C."/>
            <person name="Templeton K."/>
            <person name="Luo Z."/>
            <person name="Davy M."/>
            <person name="Cheng C."/>
            <person name="McNeilage M."/>
            <person name="Scaglione D."/>
            <person name="Liu Y."/>
            <person name="Zhang Q."/>
            <person name="Datson P."/>
            <person name="De Silva N."/>
            <person name="Gardiner S.E."/>
            <person name="Bassett H."/>
            <person name="Chagne D."/>
            <person name="McCallum J."/>
            <person name="Dzierzon H."/>
            <person name="Deng C."/>
            <person name="Wang Y.Y."/>
            <person name="Barron L."/>
            <person name="Manako K."/>
            <person name="Bowen J."/>
            <person name="Foster T.M."/>
            <person name="Erridge Z.A."/>
            <person name="Tiffin H."/>
            <person name="Waite C.N."/>
            <person name="Davies K.M."/>
            <person name="Grierson E.P."/>
            <person name="Laing W.A."/>
            <person name="Kirk R."/>
            <person name="Chen X."/>
            <person name="Wood M."/>
            <person name="Montefiori M."/>
            <person name="Brummell D.A."/>
            <person name="Schwinn K.E."/>
            <person name="Catanach A."/>
            <person name="Fullerton C."/>
            <person name="Li D."/>
            <person name="Meiyalaghan S."/>
            <person name="Nieuwenhuizen N."/>
            <person name="Read N."/>
            <person name="Prakash R."/>
            <person name="Hunter D."/>
            <person name="Zhang H."/>
            <person name="McKenzie M."/>
            <person name="Knabel M."/>
            <person name="Harris A."/>
            <person name="Allan A.C."/>
            <person name="Gleave A."/>
            <person name="Chen A."/>
            <person name="Janssen B.J."/>
            <person name="Plunkett B."/>
            <person name="Ampomah-Dwamena C."/>
            <person name="Voogd C."/>
            <person name="Leif D."/>
            <person name="Lafferty D."/>
            <person name="Souleyre E.J.F."/>
            <person name="Varkonyi-Gasic E."/>
            <person name="Gambi F."/>
            <person name="Hanley J."/>
            <person name="Yao J.L."/>
            <person name="Cheung J."/>
            <person name="David K.M."/>
            <person name="Warren B."/>
            <person name="Marsh K."/>
            <person name="Snowden K.C."/>
            <person name="Lin-Wang K."/>
            <person name="Brian L."/>
            <person name="Martinez-Sanchez M."/>
            <person name="Wang M."/>
            <person name="Ileperuma N."/>
            <person name="Macnee N."/>
            <person name="Campin R."/>
            <person name="McAtee P."/>
            <person name="Drummond R.S.M."/>
            <person name="Espley R.V."/>
            <person name="Ireland H.S."/>
            <person name="Wu R."/>
            <person name="Atkinson R.G."/>
            <person name="Karunairetnam S."/>
            <person name="Bulley S."/>
            <person name="Chunkath S."/>
            <person name="Hanley Z."/>
            <person name="Storey R."/>
            <person name="Thrimawithana A.H."/>
            <person name="Thomson S."/>
            <person name="David C."/>
            <person name="Testolin R."/>
            <person name="Huang H."/>
            <person name="Hellens R.P."/>
            <person name="Schaffer R.J."/>
        </authorList>
    </citation>
    <scope>NUCLEOTIDE SEQUENCE [LARGE SCALE GENOMIC DNA]</scope>
    <source>
        <strain evidence="11">cv. Red5</strain>
    </source>
</reference>
<feature type="transmembrane region" description="Helical" evidence="7">
    <location>
        <begin position="20"/>
        <end position="38"/>
    </location>
</feature>
<dbReference type="Pfam" id="PF14416">
    <property type="entry name" value="PMR5N"/>
    <property type="match status" value="1"/>
</dbReference>